<evidence type="ECO:0000256" key="1">
    <source>
        <dbReference type="ARBA" id="ARBA00009995"/>
    </source>
</evidence>
<dbReference type="EMBL" id="LFYR01001127">
    <property type="protein sequence ID" value="KMZ64542.1"/>
    <property type="molecule type" value="Genomic_DNA"/>
</dbReference>
<dbReference type="FunFam" id="3.40.50.2000:FF:000027">
    <property type="entry name" value="Glycosyltransferase"/>
    <property type="match status" value="1"/>
</dbReference>
<dbReference type="PANTHER" id="PTHR11926">
    <property type="entry name" value="GLUCOSYL/GLUCURONOSYL TRANSFERASES"/>
    <property type="match status" value="1"/>
</dbReference>
<dbReference type="PANTHER" id="PTHR11926:SF774">
    <property type="entry name" value="UDP-GLYCOSYLTRANSFERASE 85A1-RELATED"/>
    <property type="match status" value="1"/>
</dbReference>
<evidence type="ECO:0000259" key="6">
    <source>
        <dbReference type="Pfam" id="PF26168"/>
    </source>
</evidence>
<dbReference type="Pfam" id="PF00201">
    <property type="entry name" value="UDPGT"/>
    <property type="match status" value="1"/>
</dbReference>
<keyword evidence="2 4" id="KW-0328">Glycosyltransferase</keyword>
<keyword evidence="3 4" id="KW-0808">Transferase</keyword>
<feature type="domain" description="Glycosyltransferase N-terminal" evidence="6">
    <location>
        <begin position="6"/>
        <end position="43"/>
    </location>
</feature>
<dbReference type="CDD" id="cd03784">
    <property type="entry name" value="GT1_Gtf-like"/>
    <property type="match status" value="1"/>
</dbReference>
<keyword evidence="8" id="KW-1185">Reference proteome</keyword>
<dbReference type="Pfam" id="PF26168">
    <property type="entry name" value="Glyco_transf_N"/>
    <property type="match status" value="1"/>
</dbReference>
<dbReference type="FunFam" id="3.40.50.2000:FF:000065">
    <property type="entry name" value="Glycosyltransferase"/>
    <property type="match status" value="1"/>
</dbReference>
<dbReference type="OMA" id="CIVADAC"/>
<dbReference type="Proteomes" id="UP000036987">
    <property type="component" value="Unassembled WGS sequence"/>
</dbReference>
<evidence type="ECO:0000313" key="8">
    <source>
        <dbReference type="Proteomes" id="UP000036987"/>
    </source>
</evidence>
<evidence type="ECO:0000313" key="7">
    <source>
        <dbReference type="EMBL" id="KMZ64542.1"/>
    </source>
</evidence>
<gene>
    <name evidence="7" type="ORF">ZOSMA_360G00030</name>
</gene>
<accession>A0A0K9P8G1</accession>
<evidence type="ECO:0000256" key="4">
    <source>
        <dbReference type="RuleBase" id="RU003718"/>
    </source>
</evidence>
<dbReference type="InterPro" id="IPR058980">
    <property type="entry name" value="Glyco_transf_N"/>
</dbReference>
<comment type="caution">
    <text evidence="7">The sequence shown here is derived from an EMBL/GenBank/DDBJ whole genome shotgun (WGS) entry which is preliminary data.</text>
</comment>
<dbReference type="EC" id="2.4.1.-" evidence="5"/>
<evidence type="ECO:0000256" key="5">
    <source>
        <dbReference type="RuleBase" id="RU362057"/>
    </source>
</evidence>
<dbReference type="InterPro" id="IPR002213">
    <property type="entry name" value="UDP_glucos_trans"/>
</dbReference>
<dbReference type="InterPro" id="IPR035595">
    <property type="entry name" value="UDP_glycos_trans_CS"/>
</dbReference>
<comment type="similarity">
    <text evidence="1 4">Belongs to the UDP-glycosyltransferase family.</text>
</comment>
<name>A0A0K9P8G1_ZOSMR</name>
<sequence>MMRHAVCIPFPAQGHLKPMLKLALILHSKGFHITYVHSDYNRRRILKSRGPTSLDGLPHFRYETFSDGLPLSDVFDCTQDTLSLCQSIKENGPQHFRNLIAKLNQTSLSDVPPVTCIISDGCMAFTLDVAEEMGIPELLFWTNSPCGVRCFLEYNHLVEKGILSLKDESYLVDGHLETTVDCINGMSDIRLKDMPSHINNPFMVKYVISETNRASKARSIILNTFYDLDHSILDSMKLFFPPIYEIGPLDLLYNQMIQKDKQNDVGCSMGSNLWKEDSKCSEWLDTKPVGSILYVNFGSVTVMTTQQMIEFAWGLCNSNKEFLWIIRPDVVRGETAVLPEDFLEMTKGTSMMTSWCSQEDVLSHPAIGGFLTHCGWNSTLESIYCGVPMLCWPFFAEQPTNCRYSCKEWGVGLEIDKDVKRAQVTSLIIELMDGEKGNRMRREAQRWKAKAIKATQKGGTSFIKMEKLLNVIC</sequence>
<organism evidence="7 8">
    <name type="scientific">Zostera marina</name>
    <name type="common">Eelgrass</name>
    <dbReference type="NCBI Taxonomy" id="29655"/>
    <lineage>
        <taxon>Eukaryota</taxon>
        <taxon>Viridiplantae</taxon>
        <taxon>Streptophyta</taxon>
        <taxon>Embryophyta</taxon>
        <taxon>Tracheophyta</taxon>
        <taxon>Spermatophyta</taxon>
        <taxon>Magnoliopsida</taxon>
        <taxon>Liliopsida</taxon>
        <taxon>Zosteraceae</taxon>
        <taxon>Zostera</taxon>
    </lineage>
</organism>
<dbReference type="PROSITE" id="PS00375">
    <property type="entry name" value="UDPGT"/>
    <property type="match status" value="1"/>
</dbReference>
<evidence type="ECO:0000256" key="3">
    <source>
        <dbReference type="ARBA" id="ARBA00022679"/>
    </source>
</evidence>
<proteinExistence type="inferred from homology"/>
<dbReference type="GO" id="GO:0035251">
    <property type="term" value="F:UDP-glucosyltransferase activity"/>
    <property type="evidence" value="ECO:0000318"/>
    <property type="project" value="GO_Central"/>
</dbReference>
<evidence type="ECO:0000256" key="2">
    <source>
        <dbReference type="ARBA" id="ARBA00022676"/>
    </source>
</evidence>
<dbReference type="Gene3D" id="3.40.50.2000">
    <property type="entry name" value="Glycogen Phosphorylase B"/>
    <property type="match status" value="2"/>
</dbReference>
<reference evidence="8" key="1">
    <citation type="journal article" date="2016" name="Nature">
        <title>The genome of the seagrass Zostera marina reveals angiosperm adaptation to the sea.</title>
        <authorList>
            <person name="Olsen J.L."/>
            <person name="Rouze P."/>
            <person name="Verhelst B."/>
            <person name="Lin Y.-C."/>
            <person name="Bayer T."/>
            <person name="Collen J."/>
            <person name="Dattolo E."/>
            <person name="De Paoli E."/>
            <person name="Dittami S."/>
            <person name="Maumus F."/>
            <person name="Michel G."/>
            <person name="Kersting A."/>
            <person name="Lauritano C."/>
            <person name="Lohaus R."/>
            <person name="Toepel M."/>
            <person name="Tonon T."/>
            <person name="Vanneste K."/>
            <person name="Amirebrahimi M."/>
            <person name="Brakel J."/>
            <person name="Bostroem C."/>
            <person name="Chovatia M."/>
            <person name="Grimwood J."/>
            <person name="Jenkins J.W."/>
            <person name="Jueterbock A."/>
            <person name="Mraz A."/>
            <person name="Stam W.T."/>
            <person name="Tice H."/>
            <person name="Bornberg-Bauer E."/>
            <person name="Green P.J."/>
            <person name="Pearson G.A."/>
            <person name="Procaccini G."/>
            <person name="Duarte C.M."/>
            <person name="Schmutz J."/>
            <person name="Reusch T.B.H."/>
            <person name="Van de Peer Y."/>
        </authorList>
    </citation>
    <scope>NUCLEOTIDE SEQUENCE [LARGE SCALE GENOMIC DNA]</scope>
    <source>
        <strain evidence="8">cv. Finnish</strain>
    </source>
</reference>
<dbReference type="SUPFAM" id="SSF53756">
    <property type="entry name" value="UDP-Glycosyltransferase/glycogen phosphorylase"/>
    <property type="match status" value="1"/>
</dbReference>
<dbReference type="OrthoDB" id="5835829at2759"/>
<protein>
    <recommendedName>
        <fullName evidence="5">Glycosyltransferase</fullName>
        <ecNumber evidence="5">2.4.1.-</ecNumber>
    </recommendedName>
</protein>
<dbReference type="STRING" id="29655.A0A0K9P8G1"/>
<dbReference type="AlphaFoldDB" id="A0A0K9P8G1"/>